<dbReference type="InterPro" id="IPR005119">
    <property type="entry name" value="LysR_subst-bd"/>
</dbReference>
<dbReference type="Gene3D" id="3.40.190.290">
    <property type="match status" value="1"/>
</dbReference>
<proteinExistence type="inferred from homology"/>
<keyword evidence="7" id="KW-1185">Reference proteome</keyword>
<feature type="domain" description="HTH lysR-type" evidence="5">
    <location>
        <begin position="1"/>
        <end position="57"/>
    </location>
</feature>
<protein>
    <submittedName>
        <fullName evidence="6">Selenium metabolism-associated LysR family transcriptional regulator</fullName>
    </submittedName>
</protein>
<dbReference type="PANTHER" id="PTHR30126:SF39">
    <property type="entry name" value="HTH-TYPE TRANSCRIPTIONAL REGULATOR CYSL"/>
    <property type="match status" value="1"/>
</dbReference>
<dbReference type="Pfam" id="PF03466">
    <property type="entry name" value="LysR_substrate"/>
    <property type="match status" value="1"/>
</dbReference>
<dbReference type="EMBL" id="JBHSHC010000096">
    <property type="protein sequence ID" value="MFC4768120.1"/>
    <property type="molecule type" value="Genomic_DNA"/>
</dbReference>
<dbReference type="Gene3D" id="1.10.10.10">
    <property type="entry name" value="Winged helix-like DNA-binding domain superfamily/Winged helix DNA-binding domain"/>
    <property type="match status" value="1"/>
</dbReference>
<evidence type="ECO:0000256" key="3">
    <source>
        <dbReference type="ARBA" id="ARBA00023125"/>
    </source>
</evidence>
<evidence type="ECO:0000259" key="5">
    <source>
        <dbReference type="PROSITE" id="PS50931"/>
    </source>
</evidence>
<keyword evidence="3" id="KW-0238">DNA-binding</keyword>
<dbReference type="PANTHER" id="PTHR30126">
    <property type="entry name" value="HTH-TYPE TRANSCRIPTIONAL REGULATOR"/>
    <property type="match status" value="1"/>
</dbReference>
<reference evidence="7" key="1">
    <citation type="journal article" date="2019" name="Int. J. Syst. Evol. Microbiol.">
        <title>The Global Catalogue of Microorganisms (GCM) 10K type strain sequencing project: providing services to taxonomists for standard genome sequencing and annotation.</title>
        <authorList>
            <consortium name="The Broad Institute Genomics Platform"/>
            <consortium name="The Broad Institute Genome Sequencing Center for Infectious Disease"/>
            <person name="Wu L."/>
            <person name="Ma J."/>
        </authorList>
    </citation>
    <scope>NUCLEOTIDE SEQUENCE [LARGE SCALE GENOMIC DNA]</scope>
    <source>
        <strain evidence="7">WYCCWR 12678</strain>
    </source>
</reference>
<dbReference type="RefSeq" id="WP_380026045.1">
    <property type="nucleotide sequence ID" value="NZ_JBHSHC010000096.1"/>
</dbReference>
<dbReference type="PROSITE" id="PS50931">
    <property type="entry name" value="HTH_LYSR"/>
    <property type="match status" value="1"/>
</dbReference>
<dbReference type="PRINTS" id="PR00039">
    <property type="entry name" value="HTHLYSR"/>
</dbReference>
<gene>
    <name evidence="6" type="ORF">ACFO8Q_12255</name>
</gene>
<dbReference type="SUPFAM" id="SSF53850">
    <property type="entry name" value="Periplasmic binding protein-like II"/>
    <property type="match status" value="1"/>
</dbReference>
<evidence type="ECO:0000256" key="2">
    <source>
        <dbReference type="ARBA" id="ARBA00023015"/>
    </source>
</evidence>
<dbReference type="Pfam" id="PF00126">
    <property type="entry name" value="HTH_1"/>
    <property type="match status" value="1"/>
</dbReference>
<keyword evidence="2" id="KW-0805">Transcription regulation</keyword>
<dbReference type="NCBIfam" id="NF040786">
    <property type="entry name" value="LysR_Sec_metab"/>
    <property type="match status" value="1"/>
</dbReference>
<sequence>MHFQLQVFVTVVEKKNFSRAAEALNLTQPAVSQQIHSLEDHYGVKLFERNSKRVEMTRAGEILYQYAAQILNLHQEAHQAINDLMGLVTGKLSIGASLTIGEYVLPKLLSVFTKQFPDVEASVSIGNTEVIADNTLNNRIDVGLVEGPVNPANLIITPFLEDEMVLIVPSGHNLALLNEVHTTDLTEETFIVREAGSGTRFVVEELFRTLEFHPKREIQFGSTQAIKNAVEAGLGVAFISKWSIQKELKLGTLAYVRMKGHSFPRPFSIIWKKGQFQSRAMKEFVNLTVSSDFLSALEAPMT</sequence>
<evidence type="ECO:0000256" key="1">
    <source>
        <dbReference type="ARBA" id="ARBA00009437"/>
    </source>
</evidence>
<evidence type="ECO:0000256" key="4">
    <source>
        <dbReference type="ARBA" id="ARBA00023163"/>
    </source>
</evidence>
<evidence type="ECO:0000313" key="6">
    <source>
        <dbReference type="EMBL" id="MFC4768120.1"/>
    </source>
</evidence>
<comment type="caution">
    <text evidence="6">The sequence shown here is derived from an EMBL/GenBank/DDBJ whole genome shotgun (WGS) entry which is preliminary data.</text>
</comment>
<evidence type="ECO:0000313" key="7">
    <source>
        <dbReference type="Proteomes" id="UP001596002"/>
    </source>
</evidence>
<dbReference type="InterPro" id="IPR036388">
    <property type="entry name" value="WH-like_DNA-bd_sf"/>
</dbReference>
<dbReference type="CDD" id="cd08420">
    <property type="entry name" value="PBP2_CysL_like"/>
    <property type="match status" value="1"/>
</dbReference>
<dbReference type="SUPFAM" id="SSF46785">
    <property type="entry name" value="Winged helix' DNA-binding domain"/>
    <property type="match status" value="1"/>
</dbReference>
<keyword evidence="4" id="KW-0804">Transcription</keyword>
<accession>A0ABV9Q231</accession>
<dbReference type="InterPro" id="IPR000847">
    <property type="entry name" value="LysR_HTH_N"/>
</dbReference>
<dbReference type="InterPro" id="IPR047788">
    <property type="entry name" value="LysR-like_Sec_metab"/>
</dbReference>
<dbReference type="InterPro" id="IPR036390">
    <property type="entry name" value="WH_DNA-bd_sf"/>
</dbReference>
<comment type="similarity">
    <text evidence="1">Belongs to the LysR transcriptional regulatory family.</text>
</comment>
<organism evidence="6 7">
    <name type="scientific">Effusibacillus consociatus</name>
    <dbReference type="NCBI Taxonomy" id="1117041"/>
    <lineage>
        <taxon>Bacteria</taxon>
        <taxon>Bacillati</taxon>
        <taxon>Bacillota</taxon>
        <taxon>Bacilli</taxon>
        <taxon>Bacillales</taxon>
        <taxon>Alicyclobacillaceae</taxon>
        <taxon>Effusibacillus</taxon>
    </lineage>
</organism>
<dbReference type="Proteomes" id="UP001596002">
    <property type="component" value="Unassembled WGS sequence"/>
</dbReference>
<name>A0ABV9Q231_9BACL</name>